<evidence type="ECO:0000313" key="7">
    <source>
        <dbReference type="EMBL" id="TYS58123.1"/>
    </source>
</evidence>
<evidence type="ECO:0000256" key="3">
    <source>
        <dbReference type="ARBA" id="ARBA00023125"/>
    </source>
</evidence>
<evidence type="ECO:0000313" key="8">
    <source>
        <dbReference type="EMBL" id="TYS63669.1"/>
    </source>
</evidence>
<evidence type="ECO:0000313" key="10">
    <source>
        <dbReference type="Proteomes" id="UP000322524"/>
    </source>
</evidence>
<dbReference type="EMBL" id="CP020880">
    <property type="protein sequence ID" value="ART76731.1"/>
    <property type="molecule type" value="Genomic_DNA"/>
</dbReference>
<dbReference type="SMART" id="SM00422">
    <property type="entry name" value="HTH_MERR"/>
    <property type="match status" value="1"/>
</dbReference>
<dbReference type="Proteomes" id="UP000322524">
    <property type="component" value="Unassembled WGS sequence"/>
</dbReference>
<protein>
    <submittedName>
        <fullName evidence="6">MerR family DNA-binding transcriptional regulator</fullName>
    </submittedName>
    <submittedName>
        <fullName evidence="7">MerR family transcriptional regulator</fullName>
    </submittedName>
</protein>
<evidence type="ECO:0000256" key="1">
    <source>
        <dbReference type="ARBA" id="ARBA00022491"/>
    </source>
</evidence>
<dbReference type="EMBL" id="VTEU01000005">
    <property type="protein sequence ID" value="TYS58123.1"/>
    <property type="molecule type" value="Genomic_DNA"/>
</dbReference>
<evidence type="ECO:0000256" key="4">
    <source>
        <dbReference type="ARBA" id="ARBA00023163"/>
    </source>
</evidence>
<dbReference type="KEGG" id="bhk:B4U37_12070"/>
<dbReference type="STRING" id="79883.GCA_001636495_02632"/>
<dbReference type="GO" id="GO:0003677">
    <property type="term" value="F:DNA binding"/>
    <property type="evidence" value="ECO:0007669"/>
    <property type="project" value="UniProtKB-KW"/>
</dbReference>
<keyword evidence="3 6" id="KW-0238">DNA-binding</keyword>
<dbReference type="Proteomes" id="UP000195573">
    <property type="component" value="Chromosome"/>
</dbReference>
<dbReference type="GeneID" id="96739157"/>
<reference evidence="6 9" key="1">
    <citation type="submission" date="2017-04" db="EMBL/GenBank/DDBJ databases">
        <title>Complete Genome Sequence of the Bacillus horikoshii 20a strain from Cuatro Cienegas, Coahuila, Mexico.</title>
        <authorList>
            <person name="Zarza E."/>
            <person name="Alcaraz L.D."/>
            <person name="Aguilar-Salinas B."/>
            <person name="Islas A."/>
            <person name="Olmedo-Alvarez G."/>
        </authorList>
    </citation>
    <scope>NUCLEOTIDE SEQUENCE [LARGE SCALE GENOMIC DNA]</scope>
    <source>
        <strain evidence="6 9">20a</strain>
    </source>
</reference>
<keyword evidence="9" id="KW-1185">Reference proteome</keyword>
<proteinExistence type="predicted"/>
<dbReference type="RefSeq" id="WP_088018440.1">
    <property type="nucleotide sequence ID" value="NZ_CP020880.1"/>
</dbReference>
<dbReference type="GO" id="GO:0003700">
    <property type="term" value="F:DNA-binding transcription factor activity"/>
    <property type="evidence" value="ECO:0007669"/>
    <property type="project" value="InterPro"/>
</dbReference>
<dbReference type="InterPro" id="IPR000551">
    <property type="entry name" value="MerR-type_HTH_dom"/>
</dbReference>
<dbReference type="Gene3D" id="1.10.1660.10">
    <property type="match status" value="1"/>
</dbReference>
<evidence type="ECO:0000313" key="9">
    <source>
        <dbReference type="Proteomes" id="UP000195573"/>
    </source>
</evidence>
<keyword evidence="2" id="KW-0805">Transcription regulation</keyword>
<dbReference type="SUPFAM" id="SSF46955">
    <property type="entry name" value="Putative DNA-binding domain"/>
    <property type="match status" value="1"/>
</dbReference>
<evidence type="ECO:0000256" key="2">
    <source>
        <dbReference type="ARBA" id="ARBA00023015"/>
    </source>
</evidence>
<dbReference type="AlphaFoldDB" id="A0A1Y0CN52"/>
<dbReference type="PANTHER" id="PTHR30204:SF65">
    <property type="entry name" value="HTH-TYPE TRANSCRIPTIONAL REGULATOR TNRA"/>
    <property type="match status" value="1"/>
</dbReference>
<evidence type="ECO:0000259" key="5">
    <source>
        <dbReference type="PROSITE" id="PS50937"/>
    </source>
</evidence>
<dbReference type="PANTHER" id="PTHR30204">
    <property type="entry name" value="REDOX-CYCLING DRUG-SENSING TRANSCRIPTIONAL ACTIVATOR SOXR"/>
    <property type="match status" value="1"/>
</dbReference>
<organism evidence="7 11">
    <name type="scientific">Sutcliffiella horikoshii</name>
    <dbReference type="NCBI Taxonomy" id="79883"/>
    <lineage>
        <taxon>Bacteria</taxon>
        <taxon>Bacillati</taxon>
        <taxon>Bacillota</taxon>
        <taxon>Bacilli</taxon>
        <taxon>Bacillales</taxon>
        <taxon>Bacillaceae</taxon>
        <taxon>Sutcliffiella</taxon>
    </lineage>
</organism>
<evidence type="ECO:0000313" key="6">
    <source>
        <dbReference type="EMBL" id="ART76731.1"/>
    </source>
</evidence>
<name>A0A1Y0CN52_9BACI</name>
<feature type="domain" description="HTH merR-type" evidence="5">
    <location>
        <begin position="13"/>
        <end position="81"/>
    </location>
</feature>
<evidence type="ECO:0000313" key="11">
    <source>
        <dbReference type="Proteomes" id="UP000323393"/>
    </source>
</evidence>
<dbReference type="Pfam" id="PF13411">
    <property type="entry name" value="MerR_1"/>
    <property type="match status" value="1"/>
</dbReference>
<dbReference type="OrthoDB" id="9806513at2"/>
<dbReference type="InterPro" id="IPR009061">
    <property type="entry name" value="DNA-bd_dom_put_sf"/>
</dbReference>
<gene>
    <name evidence="6" type="ORF">B4U37_12070</name>
    <name evidence="7" type="ORF">FZC74_14115</name>
    <name evidence="8" type="ORF">FZC76_19060</name>
</gene>
<dbReference type="PROSITE" id="PS50937">
    <property type="entry name" value="HTH_MERR_2"/>
    <property type="match status" value="1"/>
</dbReference>
<dbReference type="Proteomes" id="UP000323393">
    <property type="component" value="Unassembled WGS sequence"/>
</dbReference>
<dbReference type="InterPro" id="IPR047057">
    <property type="entry name" value="MerR_fam"/>
</dbReference>
<reference evidence="10 11" key="2">
    <citation type="submission" date="2019-08" db="EMBL/GenBank/DDBJ databases">
        <title>Bacillus genomes from the desert of Cuatro Cienegas, Coahuila.</title>
        <authorList>
            <person name="Olmedo-Alvarez G."/>
        </authorList>
    </citation>
    <scope>NUCLEOTIDE SEQUENCE [LARGE SCALE GENOMIC DNA]</scope>
    <source>
        <strain evidence="8 10">CH28_1T</strain>
        <strain evidence="7 11">CH88_3T</strain>
    </source>
</reference>
<keyword evidence="1" id="KW-0678">Repressor</keyword>
<accession>A0A1Y0CN52</accession>
<keyword evidence="4" id="KW-0804">Transcription</keyword>
<dbReference type="EMBL" id="VTEV01000009">
    <property type="protein sequence ID" value="TYS63669.1"/>
    <property type="molecule type" value="Genomic_DNA"/>
</dbReference>
<sequence length="107" mass="12870">MTQEDPSLKERKVISIGTVRDLTGLSERQIRYYEERKLIFPARSGSGIRKYSFSDVERLMEIANQMEEGVQTHEIRREWKKKEKENENWKKQMLKGQIQAHFKQNRN</sequence>